<feature type="domain" description="DUF7014" evidence="2">
    <location>
        <begin position="12"/>
        <end position="53"/>
    </location>
</feature>
<feature type="region of interest" description="Disordered" evidence="1">
    <location>
        <begin position="58"/>
        <end position="80"/>
    </location>
</feature>
<keyword evidence="4" id="KW-1185">Reference proteome</keyword>
<evidence type="ECO:0000256" key="1">
    <source>
        <dbReference type="SAM" id="MobiDB-lite"/>
    </source>
</evidence>
<reference evidence="3" key="1">
    <citation type="journal article" date="2021" name="Front. Microbiol.">
        <title>Comprehensive Comparative Genomics and Phenotyping of Methylobacterium Species.</title>
        <authorList>
            <person name="Alessa O."/>
            <person name="Ogura Y."/>
            <person name="Fujitani Y."/>
            <person name="Takami H."/>
            <person name="Hayashi T."/>
            <person name="Sahin N."/>
            <person name="Tani A."/>
        </authorList>
    </citation>
    <scope>NUCLEOTIDE SEQUENCE</scope>
    <source>
        <strain evidence="3">DSM 17168</strain>
    </source>
</reference>
<evidence type="ECO:0000259" key="2">
    <source>
        <dbReference type="Pfam" id="PF22809"/>
    </source>
</evidence>
<evidence type="ECO:0000313" key="3">
    <source>
        <dbReference type="EMBL" id="GJE02832.1"/>
    </source>
</evidence>
<dbReference type="Proteomes" id="UP001055153">
    <property type="component" value="Unassembled WGS sequence"/>
</dbReference>
<organism evidence="3 4">
    <name type="scientific">Methylobacterium isbiliense</name>
    <dbReference type="NCBI Taxonomy" id="315478"/>
    <lineage>
        <taxon>Bacteria</taxon>
        <taxon>Pseudomonadati</taxon>
        <taxon>Pseudomonadota</taxon>
        <taxon>Alphaproteobacteria</taxon>
        <taxon>Hyphomicrobiales</taxon>
        <taxon>Methylobacteriaceae</taxon>
        <taxon>Methylobacterium</taxon>
    </lineage>
</organism>
<evidence type="ECO:0000313" key="4">
    <source>
        <dbReference type="Proteomes" id="UP001055153"/>
    </source>
</evidence>
<gene>
    <name evidence="3" type="ORF">GMJLKIPL_4781</name>
</gene>
<reference evidence="3" key="2">
    <citation type="submission" date="2021-08" db="EMBL/GenBank/DDBJ databases">
        <authorList>
            <person name="Tani A."/>
            <person name="Ola A."/>
            <person name="Ogura Y."/>
            <person name="Katsura K."/>
            <person name="Hayashi T."/>
        </authorList>
    </citation>
    <scope>NUCLEOTIDE SEQUENCE</scope>
    <source>
        <strain evidence="3">DSM 17168</strain>
    </source>
</reference>
<dbReference type="InterPro" id="IPR054280">
    <property type="entry name" value="DUF7014"/>
</dbReference>
<name>A0ABQ4SI27_9HYPH</name>
<accession>A0ABQ4SI27</accession>
<sequence>MRAGFADQVLKTLPFLRNKLTGHGQGADIVEVPAVYGELALQLAATLHNFLISKHLERNPLPPPKPADNSMSYLDDDIPF</sequence>
<dbReference type="Pfam" id="PF22809">
    <property type="entry name" value="DUF7014"/>
    <property type="match status" value="1"/>
</dbReference>
<proteinExistence type="predicted"/>
<protein>
    <recommendedName>
        <fullName evidence="2">DUF7014 domain-containing protein</fullName>
    </recommendedName>
</protein>
<comment type="caution">
    <text evidence="3">The sequence shown here is derived from an EMBL/GenBank/DDBJ whole genome shotgun (WGS) entry which is preliminary data.</text>
</comment>
<dbReference type="EMBL" id="BPQQ01000061">
    <property type="protein sequence ID" value="GJE02832.1"/>
    <property type="molecule type" value="Genomic_DNA"/>
</dbReference>